<keyword evidence="3" id="KW-1185">Reference proteome</keyword>
<dbReference type="EMBL" id="LAJE02000153">
    <property type="protein sequence ID" value="OEO31582.1"/>
    <property type="molecule type" value="Genomic_DNA"/>
</dbReference>
<dbReference type="Gene3D" id="3.10.180.10">
    <property type="entry name" value="2,3-Dihydroxybiphenyl 1,2-Dioxygenase, domain 1"/>
    <property type="match status" value="1"/>
</dbReference>
<dbReference type="PANTHER" id="PTHR33990:SF1">
    <property type="entry name" value="PROTEIN YJDN"/>
    <property type="match status" value="1"/>
</dbReference>
<protein>
    <recommendedName>
        <fullName evidence="1">PhnB-like domain-containing protein</fullName>
    </recommendedName>
</protein>
<dbReference type="Proteomes" id="UP000095463">
    <property type="component" value="Unassembled WGS sequence"/>
</dbReference>
<gene>
    <name evidence="2" type="ORF">VW23_015510</name>
</gene>
<comment type="caution">
    <text evidence="2">The sequence shown here is derived from an EMBL/GenBank/DDBJ whole genome shotgun (WGS) entry which is preliminary data.</text>
</comment>
<evidence type="ECO:0000313" key="2">
    <source>
        <dbReference type="EMBL" id="OEO31582.1"/>
    </source>
</evidence>
<dbReference type="AlphaFoldDB" id="A0A1E5XSJ1"/>
<name>A0A1E5XSJ1_9HYPH</name>
<dbReference type="Pfam" id="PF06983">
    <property type="entry name" value="3-dmu-9_3-mt"/>
    <property type="match status" value="1"/>
</dbReference>
<dbReference type="PANTHER" id="PTHR33990">
    <property type="entry name" value="PROTEIN YJDN-RELATED"/>
    <property type="match status" value="1"/>
</dbReference>
<reference evidence="2 3" key="1">
    <citation type="journal article" date="2015" name="Genome Announc.">
        <title>Genome Assemblies of Three Soil-Associated Devosia species: D. insulae, D. limi, and D. soli.</title>
        <authorList>
            <person name="Hassan Y.I."/>
            <person name="Lepp D."/>
            <person name="Zhou T."/>
        </authorList>
    </citation>
    <scope>NUCLEOTIDE SEQUENCE [LARGE SCALE GENOMIC DNA]</scope>
    <source>
        <strain evidence="2 3">DS-56</strain>
    </source>
</reference>
<dbReference type="SUPFAM" id="SSF54593">
    <property type="entry name" value="Glyoxalase/Bleomycin resistance protein/Dihydroxybiphenyl dioxygenase"/>
    <property type="match status" value="1"/>
</dbReference>
<dbReference type="CDD" id="cd06588">
    <property type="entry name" value="PhnB_like"/>
    <property type="match status" value="1"/>
</dbReference>
<dbReference type="OrthoDB" id="9795306at2"/>
<feature type="domain" description="PhnB-like" evidence="1">
    <location>
        <begin position="6"/>
        <end position="131"/>
    </location>
</feature>
<organism evidence="2 3">
    <name type="scientific">Devosia insulae DS-56</name>
    <dbReference type="NCBI Taxonomy" id="1116389"/>
    <lineage>
        <taxon>Bacteria</taxon>
        <taxon>Pseudomonadati</taxon>
        <taxon>Pseudomonadota</taxon>
        <taxon>Alphaproteobacteria</taxon>
        <taxon>Hyphomicrobiales</taxon>
        <taxon>Devosiaceae</taxon>
        <taxon>Devosia</taxon>
    </lineage>
</organism>
<evidence type="ECO:0000313" key="3">
    <source>
        <dbReference type="Proteomes" id="UP000095463"/>
    </source>
</evidence>
<accession>A0A1E5XSJ1</accession>
<proteinExistence type="predicted"/>
<sequence length="139" mass="15109">MPTRLNPYINFNGNAREAITFYETVFGGELTIMTYADGGMPHDPADKDKIMHGQLISPSGYWLMASDSPPGMPFTPGNTMTVSLSGDNEAELRGYWDKLVVGGNVMQPLEKAPWGDSFGMLSDKFGTPWMVNITGPGNA</sequence>
<dbReference type="InterPro" id="IPR029068">
    <property type="entry name" value="Glyas_Bleomycin-R_OHBP_Dase"/>
</dbReference>
<evidence type="ECO:0000259" key="1">
    <source>
        <dbReference type="Pfam" id="PF06983"/>
    </source>
</evidence>
<dbReference type="InterPro" id="IPR028973">
    <property type="entry name" value="PhnB-like"/>
</dbReference>
<dbReference type="RefSeq" id="WP_069909234.1">
    <property type="nucleotide sequence ID" value="NZ_LAJE02000153.1"/>
</dbReference>